<dbReference type="STRING" id="946122.A0A0C2XNC2"/>
<evidence type="ECO:0000256" key="1">
    <source>
        <dbReference type="SAM" id="MobiDB-lite"/>
    </source>
</evidence>
<dbReference type="Gene3D" id="3.80.10.10">
    <property type="entry name" value="Ribonuclease Inhibitor"/>
    <property type="match status" value="2"/>
</dbReference>
<keyword evidence="3" id="KW-1185">Reference proteome</keyword>
<evidence type="ECO:0008006" key="4">
    <source>
        <dbReference type="Google" id="ProtNLM"/>
    </source>
</evidence>
<dbReference type="InParanoid" id="A0A0C2XNC2"/>
<feature type="compositionally biased region" description="Basic residues" evidence="1">
    <location>
        <begin position="1"/>
        <end position="10"/>
    </location>
</feature>
<name>A0A0C2XNC2_AMAMK</name>
<dbReference type="EMBL" id="KN818223">
    <property type="protein sequence ID" value="KIL70648.1"/>
    <property type="molecule type" value="Genomic_DNA"/>
</dbReference>
<dbReference type="SUPFAM" id="SSF52047">
    <property type="entry name" value="RNI-like"/>
    <property type="match status" value="1"/>
</dbReference>
<organism evidence="2 3">
    <name type="scientific">Amanita muscaria (strain Koide BX008)</name>
    <dbReference type="NCBI Taxonomy" id="946122"/>
    <lineage>
        <taxon>Eukaryota</taxon>
        <taxon>Fungi</taxon>
        <taxon>Dikarya</taxon>
        <taxon>Basidiomycota</taxon>
        <taxon>Agaricomycotina</taxon>
        <taxon>Agaricomycetes</taxon>
        <taxon>Agaricomycetidae</taxon>
        <taxon>Agaricales</taxon>
        <taxon>Pluteineae</taxon>
        <taxon>Amanitaceae</taxon>
        <taxon>Amanita</taxon>
    </lineage>
</organism>
<protein>
    <recommendedName>
        <fullName evidence="4">RNI-like protein</fullName>
    </recommendedName>
</protein>
<gene>
    <name evidence="2" type="ORF">M378DRAFT_476159</name>
</gene>
<evidence type="ECO:0000313" key="2">
    <source>
        <dbReference type="EMBL" id="KIL70648.1"/>
    </source>
</evidence>
<dbReference type="Proteomes" id="UP000054549">
    <property type="component" value="Unassembled WGS sequence"/>
</dbReference>
<dbReference type="InterPro" id="IPR032675">
    <property type="entry name" value="LRR_dom_sf"/>
</dbReference>
<dbReference type="HOGENOM" id="CLU_028914_0_0_1"/>
<sequence>MPPRTSKRQRAFGAPSEADSLSVQRDAPSSAASSTRPVPVTTVPSLATLCARKFAANFVSLRNNEPLWEHLSMQLHTVPDTIIPKIFSMLRSKCPTYLKHEIIVTYLLRGPVITLTDALPGVNKKTISDISRINAGVRELEISGFVKIADTSFASVLGNLKSLQVLVLRGCTNVGVNAIAAVAQSCPDLKVINLNYTSANPTSVAQLVNSCTRLECLKVAGIRNWTDATFTKFLEVVGQGNKLANLRTLKVRETQLGDASISALTNLCPNLQRLDASFTSLTRAASLLSPDHIQPLEKLSLTSTSISPLELAQILPLFPQLRVLYLGALGISRGSQASILNTSAMTMDGAGLKAITNALVNSVHLEQVNLVGNSKLGTTTRSDSALADFLGRVGRKCKMLNMAGIPNLRSTDLAGLLPESVRDDSPAIETFILNNTGIDDEAGVYISACDHLQTLAVAGTRITRDGLFPILDACEGLHNLDLTSCRGIGVIERRRFFDIWQEQKE</sequence>
<dbReference type="GO" id="GO:0019005">
    <property type="term" value="C:SCF ubiquitin ligase complex"/>
    <property type="evidence" value="ECO:0007669"/>
    <property type="project" value="TreeGrafter"/>
</dbReference>
<proteinExistence type="predicted"/>
<reference evidence="2 3" key="1">
    <citation type="submission" date="2014-04" db="EMBL/GenBank/DDBJ databases">
        <title>Evolutionary Origins and Diversification of the Mycorrhizal Mutualists.</title>
        <authorList>
            <consortium name="DOE Joint Genome Institute"/>
            <consortium name="Mycorrhizal Genomics Consortium"/>
            <person name="Kohler A."/>
            <person name="Kuo A."/>
            <person name="Nagy L.G."/>
            <person name="Floudas D."/>
            <person name="Copeland A."/>
            <person name="Barry K.W."/>
            <person name="Cichocki N."/>
            <person name="Veneault-Fourrey C."/>
            <person name="LaButti K."/>
            <person name="Lindquist E.A."/>
            <person name="Lipzen A."/>
            <person name="Lundell T."/>
            <person name="Morin E."/>
            <person name="Murat C."/>
            <person name="Riley R."/>
            <person name="Ohm R."/>
            <person name="Sun H."/>
            <person name="Tunlid A."/>
            <person name="Henrissat B."/>
            <person name="Grigoriev I.V."/>
            <person name="Hibbett D.S."/>
            <person name="Martin F."/>
        </authorList>
    </citation>
    <scope>NUCLEOTIDE SEQUENCE [LARGE SCALE GENOMIC DNA]</scope>
    <source>
        <strain evidence="2 3">Koide BX008</strain>
    </source>
</reference>
<dbReference type="AlphaFoldDB" id="A0A0C2XNC2"/>
<feature type="region of interest" description="Disordered" evidence="1">
    <location>
        <begin position="1"/>
        <end position="38"/>
    </location>
</feature>
<dbReference type="OrthoDB" id="550575at2759"/>
<evidence type="ECO:0000313" key="3">
    <source>
        <dbReference type="Proteomes" id="UP000054549"/>
    </source>
</evidence>
<accession>A0A0C2XNC2</accession>
<dbReference type="GO" id="GO:0031146">
    <property type="term" value="P:SCF-dependent proteasomal ubiquitin-dependent protein catabolic process"/>
    <property type="evidence" value="ECO:0007669"/>
    <property type="project" value="TreeGrafter"/>
</dbReference>
<dbReference type="PANTHER" id="PTHR13318">
    <property type="entry name" value="PARTNER OF PAIRED, ISOFORM B-RELATED"/>
    <property type="match status" value="1"/>
</dbReference>